<proteinExistence type="predicted"/>
<dbReference type="GO" id="GO:0005886">
    <property type="term" value="C:plasma membrane"/>
    <property type="evidence" value="ECO:0007669"/>
    <property type="project" value="TreeGrafter"/>
</dbReference>
<sequence length="94" mass="10579">MCIICVFSFVAVVVANIPVFLSYDIRWIETTTNCNDDKGNIRQVPFITQSDMIFANDCLLLRIIYISSGLLFNALPCALLICFSIGRIVKLRTV</sequence>
<dbReference type="EMBL" id="BTRK01000004">
    <property type="protein sequence ID" value="GMR46171.1"/>
    <property type="molecule type" value="Genomic_DNA"/>
</dbReference>
<dbReference type="PANTHER" id="PTHR46273:SF14">
    <property type="entry name" value="G-PROTEIN COUPLED RECEPTOR DMSR-1"/>
    <property type="match status" value="1"/>
</dbReference>
<dbReference type="Pfam" id="PF10324">
    <property type="entry name" value="7TM_GPCR_Srw"/>
    <property type="match status" value="1"/>
</dbReference>
<keyword evidence="3" id="KW-1185">Reference proteome</keyword>
<gene>
    <name evidence="2" type="ORF">PMAYCL1PPCAC_16366</name>
</gene>
<keyword evidence="1" id="KW-0472">Membrane</keyword>
<accession>A0AAN5HZR8</accession>
<dbReference type="GO" id="GO:0008528">
    <property type="term" value="F:G protein-coupled peptide receptor activity"/>
    <property type="evidence" value="ECO:0007669"/>
    <property type="project" value="InterPro"/>
</dbReference>
<feature type="non-terminal residue" evidence="2">
    <location>
        <position position="94"/>
    </location>
</feature>
<feature type="transmembrane region" description="Helical" evidence="1">
    <location>
        <begin position="59"/>
        <end position="83"/>
    </location>
</feature>
<protein>
    <recommendedName>
        <fullName evidence="4">G protein-coupled receptor</fullName>
    </recommendedName>
</protein>
<keyword evidence="1" id="KW-0812">Transmembrane</keyword>
<dbReference type="InterPro" id="IPR019427">
    <property type="entry name" value="7TM_GPCR_serpentine_rcpt_Srw"/>
</dbReference>
<dbReference type="Proteomes" id="UP001328107">
    <property type="component" value="Unassembled WGS sequence"/>
</dbReference>
<evidence type="ECO:0000313" key="2">
    <source>
        <dbReference type="EMBL" id="GMR46171.1"/>
    </source>
</evidence>
<dbReference type="PANTHER" id="PTHR46273">
    <property type="entry name" value="MYOSUPPRESSIN RECEPTOR 1, ISOFORM B-RELATED"/>
    <property type="match status" value="1"/>
</dbReference>
<name>A0AAN5HZR8_9BILA</name>
<reference evidence="3" key="1">
    <citation type="submission" date="2022-10" db="EMBL/GenBank/DDBJ databases">
        <title>Genome assembly of Pristionchus species.</title>
        <authorList>
            <person name="Yoshida K."/>
            <person name="Sommer R.J."/>
        </authorList>
    </citation>
    <scope>NUCLEOTIDE SEQUENCE [LARGE SCALE GENOMIC DNA]</scope>
    <source>
        <strain evidence="3">RS5460</strain>
    </source>
</reference>
<evidence type="ECO:0008006" key="4">
    <source>
        <dbReference type="Google" id="ProtNLM"/>
    </source>
</evidence>
<evidence type="ECO:0000256" key="1">
    <source>
        <dbReference type="SAM" id="Phobius"/>
    </source>
</evidence>
<comment type="caution">
    <text evidence="2">The sequence shown here is derived from an EMBL/GenBank/DDBJ whole genome shotgun (WGS) entry which is preliminary data.</text>
</comment>
<dbReference type="InterPro" id="IPR053219">
    <property type="entry name" value="GPCR_Dmsr-1"/>
</dbReference>
<dbReference type="AlphaFoldDB" id="A0AAN5HZR8"/>
<organism evidence="2 3">
    <name type="scientific">Pristionchus mayeri</name>
    <dbReference type="NCBI Taxonomy" id="1317129"/>
    <lineage>
        <taxon>Eukaryota</taxon>
        <taxon>Metazoa</taxon>
        <taxon>Ecdysozoa</taxon>
        <taxon>Nematoda</taxon>
        <taxon>Chromadorea</taxon>
        <taxon>Rhabditida</taxon>
        <taxon>Rhabditina</taxon>
        <taxon>Diplogasteromorpha</taxon>
        <taxon>Diplogasteroidea</taxon>
        <taxon>Neodiplogasteridae</taxon>
        <taxon>Pristionchus</taxon>
    </lineage>
</organism>
<keyword evidence="1" id="KW-1133">Transmembrane helix</keyword>
<evidence type="ECO:0000313" key="3">
    <source>
        <dbReference type="Proteomes" id="UP001328107"/>
    </source>
</evidence>